<gene>
    <name evidence="4" type="ORF">PLXY2_LOCUS10224</name>
</gene>
<evidence type="ECO:0000313" key="4">
    <source>
        <dbReference type="EMBL" id="CAG9131269.1"/>
    </source>
</evidence>
<feature type="region of interest" description="Disordered" evidence="3">
    <location>
        <begin position="320"/>
        <end position="347"/>
    </location>
</feature>
<evidence type="ECO:0000256" key="2">
    <source>
        <dbReference type="PROSITE-ProRule" id="PRU00317"/>
    </source>
</evidence>
<feature type="repeat" description="Pumilio" evidence="2">
    <location>
        <begin position="566"/>
        <end position="601"/>
    </location>
</feature>
<dbReference type="PANTHER" id="PTHR13102">
    <property type="entry name" value="NUCLEOLAR PROTEIN 9"/>
    <property type="match status" value="1"/>
</dbReference>
<dbReference type="PROSITE" id="PS50302">
    <property type="entry name" value="PUM"/>
    <property type="match status" value="1"/>
</dbReference>
<keyword evidence="1" id="KW-0677">Repeat</keyword>
<accession>A0A8S4FXH1</accession>
<sequence>MTEEVANIETDNPNKKKGRKKRKNFLSNAKKYGKKDQFGRGTKMTEELYQYFVGILDAMKKGIEEEDERQALVNNVLERTKGEELNIAGNQLGCRVIELLLPLSSAEDLERYMEVLAPELRRLCADNFTSHVVETLLRVSCERATEHLQETEVKEEPEQEPPKKKKKKDKESKSKYTEEHIKNCYDFTLKVCKYALNNLEDFVWDTYANHILRSALKCLSGITLLPGEKPKVNMFIITKTPNKGIAPHEKLQYKIVPQEFKDLVVEFANRLSSWPQFNDLPYKNVTSALLQVLLFAVKNTDKALTKNIVQKLLNESFAPDNWNNAEGNDDKKEEKVDLDAEGEDGASVPLQKTELPPVFSCEPSVRCLEAAIFVAKKKMYTQIYAKCFINRLAQLAAMPLLNYTVQRLFDNCQVKEELEPMFEELSDRYPALLAGGNSGVLVAMAKACHRLQTKQAHFLNNLEAALCCTSPEHQKYFPVLLLRLLPLPRVSVDQLDTEYFIHVHGSVILQTVLDFQRPAKAVTGLLELTPDQLMVIFCDAKGCHVADAFFKGRFVGVKARDKMVWKLKGYYQKLALSQYGSRAFEQVFASCTVEQRVKIMTEMADKSNLLNASMYGRLLADKLQLKLFQSNEENWKAAVCKDCREAKDTGKKKHK</sequence>
<evidence type="ECO:0000256" key="1">
    <source>
        <dbReference type="ARBA" id="ARBA00022737"/>
    </source>
</evidence>
<feature type="region of interest" description="Disordered" evidence="3">
    <location>
        <begin position="1"/>
        <end position="23"/>
    </location>
</feature>
<dbReference type="GO" id="GO:0000056">
    <property type="term" value="P:ribosomal small subunit export from nucleus"/>
    <property type="evidence" value="ECO:0007669"/>
    <property type="project" value="TreeGrafter"/>
</dbReference>
<dbReference type="GO" id="GO:0030688">
    <property type="term" value="C:preribosome, small subunit precursor"/>
    <property type="evidence" value="ECO:0007669"/>
    <property type="project" value="TreeGrafter"/>
</dbReference>
<evidence type="ECO:0000256" key="3">
    <source>
        <dbReference type="SAM" id="MobiDB-lite"/>
    </source>
</evidence>
<dbReference type="GO" id="GO:0000447">
    <property type="term" value="P:endonucleolytic cleavage in ITS1 to separate SSU-rRNA from 5.8S rRNA and LSU-rRNA from tricistronic rRNA transcript (SSU-rRNA, 5.8S rRNA, LSU-rRNA)"/>
    <property type="evidence" value="ECO:0007669"/>
    <property type="project" value="TreeGrafter"/>
</dbReference>
<dbReference type="InterPro" id="IPR001313">
    <property type="entry name" value="Pumilio_RNA-bd_rpt"/>
</dbReference>
<keyword evidence="5" id="KW-1185">Reference proteome</keyword>
<dbReference type="Gene3D" id="1.25.10.10">
    <property type="entry name" value="Leucine-rich Repeat Variant"/>
    <property type="match status" value="2"/>
</dbReference>
<feature type="compositionally biased region" description="Basic and acidic residues" evidence="3">
    <location>
        <begin position="328"/>
        <end position="338"/>
    </location>
</feature>
<dbReference type="GO" id="GO:0030686">
    <property type="term" value="C:90S preribosome"/>
    <property type="evidence" value="ECO:0007669"/>
    <property type="project" value="TreeGrafter"/>
</dbReference>
<dbReference type="AlphaFoldDB" id="A0A8S4FXH1"/>
<reference evidence="4" key="1">
    <citation type="submission" date="2020-11" db="EMBL/GenBank/DDBJ databases">
        <authorList>
            <person name="Whiteford S."/>
        </authorList>
    </citation>
    <scope>NUCLEOTIDE SEQUENCE</scope>
</reference>
<dbReference type="Pfam" id="PF22493">
    <property type="entry name" value="PUF_NOP9"/>
    <property type="match status" value="1"/>
</dbReference>
<dbReference type="InterPro" id="IPR040000">
    <property type="entry name" value="NOP9"/>
</dbReference>
<dbReference type="Proteomes" id="UP000653454">
    <property type="component" value="Unassembled WGS sequence"/>
</dbReference>
<dbReference type="SUPFAM" id="SSF48371">
    <property type="entry name" value="ARM repeat"/>
    <property type="match status" value="1"/>
</dbReference>
<proteinExistence type="predicted"/>
<dbReference type="SMART" id="SM00025">
    <property type="entry name" value="Pumilio"/>
    <property type="match status" value="4"/>
</dbReference>
<dbReference type="GO" id="GO:0005730">
    <property type="term" value="C:nucleolus"/>
    <property type="evidence" value="ECO:0007669"/>
    <property type="project" value="TreeGrafter"/>
</dbReference>
<dbReference type="InterPro" id="IPR016024">
    <property type="entry name" value="ARM-type_fold"/>
</dbReference>
<dbReference type="EMBL" id="CAJHNJ030000044">
    <property type="protein sequence ID" value="CAG9131269.1"/>
    <property type="molecule type" value="Genomic_DNA"/>
</dbReference>
<dbReference type="GO" id="GO:0003723">
    <property type="term" value="F:RNA binding"/>
    <property type="evidence" value="ECO:0007669"/>
    <property type="project" value="InterPro"/>
</dbReference>
<dbReference type="PANTHER" id="PTHR13102:SF0">
    <property type="entry name" value="NUCLEOLAR PROTEIN 9"/>
    <property type="match status" value="1"/>
</dbReference>
<dbReference type="InterPro" id="IPR011989">
    <property type="entry name" value="ARM-like"/>
</dbReference>
<feature type="region of interest" description="Disordered" evidence="3">
    <location>
        <begin position="148"/>
        <end position="173"/>
    </location>
</feature>
<feature type="compositionally biased region" description="Basic and acidic residues" evidence="3">
    <location>
        <begin position="148"/>
        <end position="162"/>
    </location>
</feature>
<organism evidence="4 5">
    <name type="scientific">Plutella xylostella</name>
    <name type="common">Diamondback moth</name>
    <name type="synonym">Plutella maculipennis</name>
    <dbReference type="NCBI Taxonomy" id="51655"/>
    <lineage>
        <taxon>Eukaryota</taxon>
        <taxon>Metazoa</taxon>
        <taxon>Ecdysozoa</taxon>
        <taxon>Arthropoda</taxon>
        <taxon>Hexapoda</taxon>
        <taxon>Insecta</taxon>
        <taxon>Pterygota</taxon>
        <taxon>Neoptera</taxon>
        <taxon>Endopterygota</taxon>
        <taxon>Lepidoptera</taxon>
        <taxon>Glossata</taxon>
        <taxon>Ditrysia</taxon>
        <taxon>Yponomeutoidea</taxon>
        <taxon>Plutellidae</taxon>
        <taxon>Plutella</taxon>
    </lineage>
</organism>
<dbReference type="GO" id="GO:0000472">
    <property type="term" value="P:endonucleolytic cleavage to generate mature 5'-end of SSU-rRNA from (SSU-rRNA, 5.8S rRNA, LSU-rRNA)"/>
    <property type="evidence" value="ECO:0007669"/>
    <property type="project" value="TreeGrafter"/>
</dbReference>
<comment type="caution">
    <text evidence="4">The sequence shown here is derived from an EMBL/GenBank/DDBJ whole genome shotgun (WGS) entry which is preliminary data.</text>
</comment>
<name>A0A8S4FXH1_PLUXY</name>
<dbReference type="GO" id="GO:0000480">
    <property type="term" value="P:endonucleolytic cleavage in 5'-ETS of tricistronic rRNA transcript (SSU-rRNA, 5.8S rRNA, LSU-rRNA)"/>
    <property type="evidence" value="ECO:0007669"/>
    <property type="project" value="TreeGrafter"/>
</dbReference>
<evidence type="ECO:0000313" key="5">
    <source>
        <dbReference type="Proteomes" id="UP000653454"/>
    </source>
</evidence>
<protein>
    <submittedName>
        <fullName evidence="4">(diamondback moth) hypothetical protein</fullName>
    </submittedName>
</protein>